<keyword evidence="7" id="KW-0256">Endoplasmic reticulum</keyword>
<dbReference type="KEGG" id="dku:Desku_2583"/>
<feature type="transmembrane region" description="Helical" evidence="10">
    <location>
        <begin position="208"/>
        <end position="225"/>
    </location>
</feature>
<dbReference type="EMBL" id="CP002770">
    <property type="protein sequence ID" value="AEG16108.1"/>
    <property type="molecule type" value="Genomic_DNA"/>
</dbReference>
<feature type="transmembrane region" description="Helical" evidence="10">
    <location>
        <begin position="270"/>
        <end position="287"/>
    </location>
</feature>
<keyword evidence="12" id="KW-1185">Reference proteome</keyword>
<comment type="subcellular location">
    <subcellularLocation>
        <location evidence="1">Endoplasmic reticulum membrane</location>
        <topology evidence="1">Multi-pass membrane protein</topology>
    </subcellularLocation>
</comment>
<feature type="transmembrane region" description="Helical" evidence="10">
    <location>
        <begin position="294"/>
        <end position="312"/>
    </location>
</feature>
<accession>A0AAU8Q4P6</accession>
<evidence type="ECO:0000256" key="9">
    <source>
        <dbReference type="ARBA" id="ARBA00023136"/>
    </source>
</evidence>
<evidence type="ECO:0000256" key="10">
    <source>
        <dbReference type="SAM" id="Phobius"/>
    </source>
</evidence>
<feature type="transmembrane region" description="Helical" evidence="10">
    <location>
        <begin position="343"/>
        <end position="365"/>
    </location>
</feature>
<gene>
    <name evidence="11" type="ordered locus">Desku_2583</name>
</gene>
<name>A0AAU8Q4P6_DESK7</name>
<organism evidence="11 12">
    <name type="scientific">Desulfofundulus kuznetsovii (strain DSM 6115 / VKM B-1805 / 17)</name>
    <name type="common">Desulfotomaculum kuznetsovii</name>
    <dbReference type="NCBI Taxonomy" id="760568"/>
    <lineage>
        <taxon>Bacteria</taxon>
        <taxon>Bacillati</taxon>
        <taxon>Bacillota</taxon>
        <taxon>Clostridia</taxon>
        <taxon>Eubacteriales</taxon>
        <taxon>Peptococcaceae</taxon>
        <taxon>Desulfofundulus</taxon>
    </lineage>
</organism>
<dbReference type="PANTHER" id="PTHR12468:SF2">
    <property type="entry name" value="GPI MANNOSYLTRANSFERASE 2"/>
    <property type="match status" value="1"/>
</dbReference>
<keyword evidence="8 10" id="KW-1133">Transmembrane helix</keyword>
<evidence type="ECO:0000313" key="12">
    <source>
        <dbReference type="Proteomes" id="UP000009229"/>
    </source>
</evidence>
<dbReference type="InterPro" id="IPR007315">
    <property type="entry name" value="PIG-V/Gpi18"/>
</dbReference>
<proteinExistence type="predicted"/>
<feature type="transmembrane region" description="Helical" evidence="10">
    <location>
        <begin position="93"/>
        <end position="118"/>
    </location>
</feature>
<keyword evidence="4" id="KW-0328">Glycosyltransferase</keyword>
<reference evidence="12" key="1">
    <citation type="submission" date="2011-05" db="EMBL/GenBank/DDBJ databases">
        <title>Complete sequence of Desulfotomaculum kuznetsovii DSM 6115.</title>
        <authorList>
            <person name="Lucas S."/>
            <person name="Han J."/>
            <person name="Lapidus A."/>
            <person name="Cheng J.-F."/>
            <person name="Goodwin L."/>
            <person name="Pitluck S."/>
            <person name="Peters L."/>
            <person name="Mikhailova N."/>
            <person name="Lu M."/>
            <person name="Saunders E."/>
            <person name="Han C."/>
            <person name="Tapia R."/>
            <person name="Land M."/>
            <person name="Hauser L."/>
            <person name="Kyrpides N."/>
            <person name="Ivanova N."/>
            <person name="Pagani I."/>
            <person name="Nazina T."/>
            <person name="Ivanova A."/>
            <person name="Parshina S."/>
            <person name="Kuever J."/>
            <person name="Muyzer G."/>
            <person name="Plugge C."/>
            <person name="Stams A."/>
            <person name="Woyke T."/>
        </authorList>
    </citation>
    <scope>NUCLEOTIDE SEQUENCE [LARGE SCALE GENOMIC DNA]</scope>
    <source>
        <strain evidence="12">DSM 6115 / VKM B-1805 / 17</strain>
    </source>
</reference>
<evidence type="ECO:0000256" key="6">
    <source>
        <dbReference type="ARBA" id="ARBA00022692"/>
    </source>
</evidence>
<dbReference type="GO" id="GO:0031501">
    <property type="term" value="C:mannosyltransferase complex"/>
    <property type="evidence" value="ECO:0007669"/>
    <property type="project" value="TreeGrafter"/>
</dbReference>
<keyword evidence="6 10" id="KW-0812">Transmembrane</keyword>
<dbReference type="AlphaFoldDB" id="A0AAU8Q4P6"/>
<keyword evidence="9 10" id="KW-0472">Membrane</keyword>
<evidence type="ECO:0000256" key="2">
    <source>
        <dbReference type="ARBA" id="ARBA00004687"/>
    </source>
</evidence>
<evidence type="ECO:0000256" key="4">
    <source>
        <dbReference type="ARBA" id="ARBA00022676"/>
    </source>
</evidence>
<feature type="transmembrane region" description="Helical" evidence="10">
    <location>
        <begin position="16"/>
        <end position="37"/>
    </location>
</feature>
<dbReference type="PANTHER" id="PTHR12468">
    <property type="entry name" value="GPI MANNOSYLTRANSFERASE 2"/>
    <property type="match status" value="1"/>
</dbReference>
<sequence>MAMFRQRFSRFNSDLVAIYLAHQLLIVLAGYFAVIFFPGHYDPKQFFILVGQGLNRWDAGWYLRIAQEGYNEKSAAFFPLYPLLIHLLSRLGLAPAAAGILISNLSLAGILAIFYRLARMDYDPPTSRRATWYLALFPTAFYLSAIYTESLYLLLVLLTFYFLRQGRWLPAGLCGMLAAATRNLGVFLLFPGLWEYWRATKGKISKDIVFLALIPAGLLFFMIFLQTELGNPLAFIKAQQFWHRSFSWPWFSLEQAAVLLWENRRFSRQLLDLSFTLAGLALFFISLGRERPSYTLFALIGLLVPLFSPAPHAPLLSMPRFVMVLFPIYLTLARLVKEERGHNFILALTSSLFFFLYLLFARGYWIA</sequence>
<evidence type="ECO:0000256" key="5">
    <source>
        <dbReference type="ARBA" id="ARBA00022679"/>
    </source>
</evidence>
<evidence type="ECO:0000256" key="1">
    <source>
        <dbReference type="ARBA" id="ARBA00004477"/>
    </source>
</evidence>
<evidence type="ECO:0008006" key="13">
    <source>
        <dbReference type="Google" id="ProtNLM"/>
    </source>
</evidence>
<dbReference type="Proteomes" id="UP000009229">
    <property type="component" value="Chromosome"/>
</dbReference>
<dbReference type="GO" id="GO:0000009">
    <property type="term" value="F:alpha-1,6-mannosyltransferase activity"/>
    <property type="evidence" value="ECO:0007669"/>
    <property type="project" value="InterPro"/>
</dbReference>
<dbReference type="GO" id="GO:0006506">
    <property type="term" value="P:GPI anchor biosynthetic process"/>
    <property type="evidence" value="ECO:0007669"/>
    <property type="project" value="UniProtKB-KW"/>
</dbReference>
<dbReference type="GO" id="GO:0004376">
    <property type="term" value="F:GPI mannosyltransferase activity"/>
    <property type="evidence" value="ECO:0007669"/>
    <property type="project" value="InterPro"/>
</dbReference>
<dbReference type="Pfam" id="PF04188">
    <property type="entry name" value="Mannosyl_trans2"/>
    <property type="match status" value="1"/>
</dbReference>
<protein>
    <recommendedName>
        <fullName evidence="13">Mannosyltransferase (PIG-V)</fullName>
    </recommendedName>
</protein>
<keyword evidence="3" id="KW-0337">GPI-anchor biosynthesis</keyword>
<dbReference type="GO" id="GO:0016020">
    <property type="term" value="C:membrane"/>
    <property type="evidence" value="ECO:0007669"/>
    <property type="project" value="GOC"/>
</dbReference>
<evidence type="ECO:0000313" key="11">
    <source>
        <dbReference type="EMBL" id="AEG16108.1"/>
    </source>
</evidence>
<keyword evidence="5" id="KW-0808">Transferase</keyword>
<feature type="transmembrane region" description="Helical" evidence="10">
    <location>
        <begin position="130"/>
        <end position="163"/>
    </location>
</feature>
<evidence type="ECO:0000256" key="3">
    <source>
        <dbReference type="ARBA" id="ARBA00022502"/>
    </source>
</evidence>
<evidence type="ECO:0000256" key="8">
    <source>
        <dbReference type="ARBA" id="ARBA00022989"/>
    </source>
</evidence>
<comment type="pathway">
    <text evidence="2">Glycolipid biosynthesis; glycosylphosphatidylinositol-anchor biosynthesis.</text>
</comment>
<feature type="transmembrane region" description="Helical" evidence="10">
    <location>
        <begin position="169"/>
        <end position="196"/>
    </location>
</feature>
<evidence type="ECO:0000256" key="7">
    <source>
        <dbReference type="ARBA" id="ARBA00022824"/>
    </source>
</evidence>